<gene>
    <name evidence="2" type="ORF">FA09DRAFT_135</name>
</gene>
<protein>
    <submittedName>
        <fullName evidence="2">Uncharacterized protein</fullName>
    </submittedName>
</protein>
<feature type="region of interest" description="Disordered" evidence="1">
    <location>
        <begin position="65"/>
        <end position="89"/>
    </location>
</feature>
<dbReference type="Proteomes" id="UP000245946">
    <property type="component" value="Unassembled WGS sequence"/>
</dbReference>
<dbReference type="GeneID" id="37266640"/>
<evidence type="ECO:0000313" key="2">
    <source>
        <dbReference type="EMBL" id="PWO01039.1"/>
    </source>
</evidence>
<dbReference type="RefSeq" id="XP_025601317.1">
    <property type="nucleotide sequence ID" value="XM_025739094.1"/>
</dbReference>
<feature type="region of interest" description="Disordered" evidence="1">
    <location>
        <begin position="103"/>
        <end position="173"/>
    </location>
</feature>
<organism evidence="2 3">
    <name type="scientific">Tilletiopsis washingtonensis</name>
    <dbReference type="NCBI Taxonomy" id="58919"/>
    <lineage>
        <taxon>Eukaryota</taxon>
        <taxon>Fungi</taxon>
        <taxon>Dikarya</taxon>
        <taxon>Basidiomycota</taxon>
        <taxon>Ustilaginomycotina</taxon>
        <taxon>Exobasidiomycetes</taxon>
        <taxon>Entylomatales</taxon>
        <taxon>Entylomatales incertae sedis</taxon>
        <taxon>Tilletiopsis</taxon>
    </lineage>
</organism>
<feature type="compositionally biased region" description="Basic and acidic residues" evidence="1">
    <location>
        <begin position="66"/>
        <end position="77"/>
    </location>
</feature>
<dbReference type="AlphaFoldDB" id="A0A316ZIX1"/>
<proteinExistence type="predicted"/>
<feature type="compositionally biased region" description="Polar residues" evidence="1">
    <location>
        <begin position="78"/>
        <end position="89"/>
    </location>
</feature>
<sequence>MTGLAAAVCTSEGRSGLSALHPAPHVVTWPRWASAASLRAVSGCQRLWGRCSTERILSTCTSSRLGRPEPLGHRHDPQQQCTEGPLNACTSSGAMRAQLALPPVPAPHQRAQRQRPKAGRSQRMRAAKAPRVRLADASPLNERARRWIRTRRSRTGRCRGCPAQRSASTRGGP</sequence>
<accession>A0A316ZIX1</accession>
<feature type="compositionally biased region" description="Basic residues" evidence="1">
    <location>
        <begin position="110"/>
        <end position="131"/>
    </location>
</feature>
<name>A0A316ZIX1_9BASI</name>
<reference evidence="2 3" key="1">
    <citation type="journal article" date="2018" name="Mol. Biol. Evol.">
        <title>Broad Genomic Sampling Reveals a Smut Pathogenic Ancestry of the Fungal Clade Ustilaginomycotina.</title>
        <authorList>
            <person name="Kijpornyongpan T."/>
            <person name="Mondo S.J."/>
            <person name="Barry K."/>
            <person name="Sandor L."/>
            <person name="Lee J."/>
            <person name="Lipzen A."/>
            <person name="Pangilinan J."/>
            <person name="LaButti K."/>
            <person name="Hainaut M."/>
            <person name="Henrissat B."/>
            <person name="Grigoriev I.V."/>
            <person name="Spatafora J.W."/>
            <person name="Aime M.C."/>
        </authorList>
    </citation>
    <scope>NUCLEOTIDE SEQUENCE [LARGE SCALE GENOMIC DNA]</scope>
    <source>
        <strain evidence="2 3">MCA 4186</strain>
    </source>
</reference>
<feature type="compositionally biased region" description="Basic residues" evidence="1">
    <location>
        <begin position="146"/>
        <end position="157"/>
    </location>
</feature>
<evidence type="ECO:0000256" key="1">
    <source>
        <dbReference type="SAM" id="MobiDB-lite"/>
    </source>
</evidence>
<dbReference type="EMBL" id="KZ819283">
    <property type="protein sequence ID" value="PWO01039.1"/>
    <property type="molecule type" value="Genomic_DNA"/>
</dbReference>
<keyword evidence="3" id="KW-1185">Reference proteome</keyword>
<evidence type="ECO:0000313" key="3">
    <source>
        <dbReference type="Proteomes" id="UP000245946"/>
    </source>
</evidence>